<dbReference type="GO" id="GO:0046983">
    <property type="term" value="F:protein dimerization activity"/>
    <property type="evidence" value="ECO:0007669"/>
    <property type="project" value="UniProtKB-UniRule"/>
</dbReference>
<dbReference type="InterPro" id="IPR010603">
    <property type="entry name" value="Znf_CppX_C4"/>
</dbReference>
<keyword evidence="1" id="KW-0143">Chaperone</keyword>
<dbReference type="RefSeq" id="WP_228393208.1">
    <property type="nucleotide sequence ID" value="NZ_BAAAIK010000010.1"/>
</dbReference>
<accession>A0A542YTH8</accession>
<comment type="similarity">
    <text evidence="1">Belongs to the ClpX chaperone family.</text>
</comment>
<feature type="binding site" evidence="1">
    <location>
        <position position="32"/>
    </location>
    <ligand>
        <name>Zn(2+)</name>
        <dbReference type="ChEBI" id="CHEBI:29105"/>
    </ligand>
</feature>
<feature type="domain" description="ClpX-type ZB" evidence="2">
    <location>
        <begin position="1"/>
        <end position="48"/>
    </location>
</feature>
<name>A0A542YTH8_9MICO</name>
<reference evidence="3 4" key="1">
    <citation type="submission" date="2019-06" db="EMBL/GenBank/DDBJ databases">
        <title>Sequencing the genomes of 1000 actinobacteria strains.</title>
        <authorList>
            <person name="Klenk H.-P."/>
        </authorList>
    </citation>
    <scope>NUCLEOTIDE SEQUENCE [LARGE SCALE GENOMIC DNA]</scope>
    <source>
        <strain evidence="3 4">DSM 12335</strain>
    </source>
</reference>
<dbReference type="AlphaFoldDB" id="A0A542YTH8"/>
<dbReference type="Gene3D" id="6.20.220.10">
    <property type="entry name" value="ClpX chaperone, C4-type zinc finger domain"/>
    <property type="match status" value="1"/>
</dbReference>
<keyword evidence="1" id="KW-0862">Zinc</keyword>
<dbReference type="InterPro" id="IPR059188">
    <property type="entry name" value="Znf_CLPX-like"/>
</dbReference>
<gene>
    <name evidence="3" type="ORF">FB467_2542</name>
</gene>
<feature type="binding site" evidence="1">
    <location>
        <position position="7"/>
    </location>
    <ligand>
        <name>Zn(2+)</name>
        <dbReference type="ChEBI" id="CHEBI:29105"/>
    </ligand>
</feature>
<evidence type="ECO:0000259" key="2">
    <source>
        <dbReference type="PROSITE" id="PS51902"/>
    </source>
</evidence>
<feature type="binding site" evidence="1">
    <location>
        <position position="10"/>
    </location>
    <ligand>
        <name>Zn(2+)</name>
        <dbReference type="ChEBI" id="CHEBI:29105"/>
    </ligand>
</feature>
<sequence>MADDRSCSFCMKLDVEARYLIAGPGIFICDDCVRLCAQILDDQLTHSPAGTASAVLPWGELSDEEMLYRLPRMRALADQAEDGLQQWVTELRRRSVTWERIGSGLGMTRQSAWTRFHREVVS</sequence>
<evidence type="ECO:0000256" key="1">
    <source>
        <dbReference type="PROSITE-ProRule" id="PRU01250"/>
    </source>
</evidence>
<comment type="caution">
    <text evidence="3">The sequence shown here is derived from an EMBL/GenBank/DDBJ whole genome shotgun (WGS) entry which is preliminary data.</text>
</comment>
<keyword evidence="4" id="KW-1185">Reference proteome</keyword>
<dbReference type="GO" id="GO:0008270">
    <property type="term" value="F:zinc ion binding"/>
    <property type="evidence" value="ECO:0007669"/>
    <property type="project" value="UniProtKB-UniRule"/>
</dbReference>
<dbReference type="SUPFAM" id="SSF57716">
    <property type="entry name" value="Glucocorticoid receptor-like (DNA-binding domain)"/>
    <property type="match status" value="1"/>
</dbReference>
<dbReference type="PROSITE" id="PS51902">
    <property type="entry name" value="CLPX_ZB"/>
    <property type="match status" value="1"/>
</dbReference>
<dbReference type="EMBL" id="VFOP01000001">
    <property type="protein sequence ID" value="TQL51396.1"/>
    <property type="molecule type" value="Genomic_DNA"/>
</dbReference>
<feature type="binding site" evidence="1">
    <location>
        <position position="29"/>
    </location>
    <ligand>
        <name>Zn(2+)</name>
        <dbReference type="ChEBI" id="CHEBI:29105"/>
    </ligand>
</feature>
<dbReference type="Proteomes" id="UP000319516">
    <property type="component" value="Unassembled WGS sequence"/>
</dbReference>
<dbReference type="SMART" id="SM00994">
    <property type="entry name" value="zf-C4_ClpX"/>
    <property type="match status" value="1"/>
</dbReference>
<dbReference type="Pfam" id="PF06689">
    <property type="entry name" value="zf-C4_ClpX"/>
    <property type="match status" value="1"/>
</dbReference>
<dbReference type="InterPro" id="IPR038366">
    <property type="entry name" value="Znf_CppX_C4_sf"/>
</dbReference>
<dbReference type="GO" id="GO:0006457">
    <property type="term" value="P:protein folding"/>
    <property type="evidence" value="ECO:0007669"/>
    <property type="project" value="UniProtKB-UniRule"/>
</dbReference>
<keyword evidence="1" id="KW-0479">Metal-binding</keyword>
<protein>
    <submittedName>
        <fullName evidence="3">ClpX C4-type zinc finger protein</fullName>
    </submittedName>
</protein>
<evidence type="ECO:0000313" key="3">
    <source>
        <dbReference type="EMBL" id="TQL51396.1"/>
    </source>
</evidence>
<organism evidence="3 4">
    <name type="scientific">Ornithinicoccus hortensis</name>
    <dbReference type="NCBI Taxonomy" id="82346"/>
    <lineage>
        <taxon>Bacteria</taxon>
        <taxon>Bacillati</taxon>
        <taxon>Actinomycetota</taxon>
        <taxon>Actinomycetes</taxon>
        <taxon>Micrococcales</taxon>
        <taxon>Intrasporangiaceae</taxon>
        <taxon>Ornithinicoccus</taxon>
    </lineage>
</organism>
<proteinExistence type="inferred from homology"/>
<evidence type="ECO:0000313" key="4">
    <source>
        <dbReference type="Proteomes" id="UP000319516"/>
    </source>
</evidence>
<dbReference type="GO" id="GO:0051082">
    <property type="term" value="F:unfolded protein binding"/>
    <property type="evidence" value="ECO:0007669"/>
    <property type="project" value="UniProtKB-UniRule"/>
</dbReference>